<dbReference type="Proteomes" id="UP000541033">
    <property type="component" value="Unassembled WGS sequence"/>
</dbReference>
<evidence type="ECO:0000256" key="4">
    <source>
        <dbReference type="ARBA" id="ARBA00022692"/>
    </source>
</evidence>
<evidence type="ECO:0000256" key="7">
    <source>
        <dbReference type="SAM" id="Phobius"/>
    </source>
</evidence>
<comment type="subcellular location">
    <subcellularLocation>
        <location evidence="1">Cell membrane</location>
        <topology evidence="1">Multi-pass membrane protein</topology>
    </subcellularLocation>
</comment>
<feature type="transmembrane region" description="Helical" evidence="7">
    <location>
        <begin position="46"/>
        <end position="65"/>
    </location>
</feature>
<dbReference type="EMBL" id="JAAMOX010000001">
    <property type="protein sequence ID" value="NIH52152.1"/>
    <property type="molecule type" value="Genomic_DNA"/>
</dbReference>
<dbReference type="InterPro" id="IPR002656">
    <property type="entry name" value="Acyl_transf_3_dom"/>
</dbReference>
<dbReference type="PANTHER" id="PTHR40074:SF2">
    <property type="entry name" value="O-ACETYLTRANSFERASE WECH"/>
    <property type="match status" value="1"/>
</dbReference>
<feature type="transmembrane region" description="Helical" evidence="7">
    <location>
        <begin position="113"/>
        <end position="130"/>
    </location>
</feature>
<keyword evidence="6 7" id="KW-0472">Membrane</keyword>
<protein>
    <submittedName>
        <fullName evidence="9">Putative membrane protein YcfT</fullName>
    </submittedName>
</protein>
<dbReference type="AlphaFoldDB" id="A0A7X5QYA1"/>
<keyword evidence="4 7" id="KW-0812">Transmembrane</keyword>
<feature type="transmembrane region" description="Helical" evidence="7">
    <location>
        <begin position="275"/>
        <end position="295"/>
    </location>
</feature>
<feature type="transmembrane region" description="Helical" evidence="7">
    <location>
        <begin position="212"/>
        <end position="229"/>
    </location>
</feature>
<dbReference type="GO" id="GO:0009246">
    <property type="term" value="P:enterobacterial common antigen biosynthetic process"/>
    <property type="evidence" value="ECO:0007669"/>
    <property type="project" value="TreeGrafter"/>
</dbReference>
<dbReference type="RefSeq" id="WP_167146291.1">
    <property type="nucleotide sequence ID" value="NZ_JAAMOX010000001.1"/>
</dbReference>
<feature type="transmembrane region" description="Helical" evidence="7">
    <location>
        <begin position="187"/>
        <end position="206"/>
    </location>
</feature>
<feature type="transmembrane region" description="Helical" evidence="7">
    <location>
        <begin position="7"/>
        <end position="26"/>
    </location>
</feature>
<feature type="transmembrane region" description="Helical" evidence="7">
    <location>
        <begin position="249"/>
        <end position="269"/>
    </location>
</feature>
<dbReference type="GO" id="GO:0016413">
    <property type="term" value="F:O-acetyltransferase activity"/>
    <property type="evidence" value="ECO:0007669"/>
    <property type="project" value="TreeGrafter"/>
</dbReference>
<dbReference type="PANTHER" id="PTHR40074">
    <property type="entry name" value="O-ACETYLTRANSFERASE WECH"/>
    <property type="match status" value="1"/>
</dbReference>
<evidence type="ECO:0000256" key="5">
    <source>
        <dbReference type="ARBA" id="ARBA00022989"/>
    </source>
</evidence>
<evidence type="ECO:0000256" key="2">
    <source>
        <dbReference type="ARBA" id="ARBA00007400"/>
    </source>
</evidence>
<dbReference type="GO" id="GO:0005886">
    <property type="term" value="C:plasma membrane"/>
    <property type="evidence" value="ECO:0007669"/>
    <property type="project" value="UniProtKB-SubCell"/>
</dbReference>
<sequence length="336" mass="37310">MTWVDSLRGIAVLLVVSTHSVSLLMGAHLLPNDVATVALEANRLFWPFRMPALMLFSGLFVIRSFQKGIGRYLSGKLRYVAWPYLVWSFLMILRATGWDIAPMLSIIWRPYSSLWFLYYLVAFYVLFLIVTKIPTPLVIAASLVASFLAPSVASLPRFLYLFAFFMAGIWISQHVSATLIILKKPTVIIGAFLIAAPTALAASQNLLPLYDVRVAPLAFAGIALAVGLAQWIPQGRISHLFEYVGRHSLVYYVVHPLALIILTGVLIRSDAEQHALWYPILFATYVMLATLISVASDRSKLVNALFIMPVLSRNGAVADDGKRRKASARLRSKATD</sequence>
<evidence type="ECO:0000256" key="6">
    <source>
        <dbReference type="ARBA" id="ARBA00023136"/>
    </source>
</evidence>
<comment type="similarity">
    <text evidence="2">Belongs to the acyltransferase 3 family.</text>
</comment>
<keyword evidence="3" id="KW-1003">Cell membrane</keyword>
<name>A0A7X5QYA1_9MICO</name>
<proteinExistence type="inferred from homology"/>
<feature type="transmembrane region" description="Helical" evidence="7">
    <location>
        <begin position="77"/>
        <end position="93"/>
    </location>
</feature>
<reference evidence="9 10" key="1">
    <citation type="submission" date="2020-02" db="EMBL/GenBank/DDBJ databases">
        <title>Sequencing the genomes of 1000 actinobacteria strains.</title>
        <authorList>
            <person name="Klenk H.-P."/>
        </authorList>
    </citation>
    <scope>NUCLEOTIDE SEQUENCE [LARGE SCALE GENOMIC DNA]</scope>
    <source>
        <strain evidence="9 10">DSM 27960</strain>
    </source>
</reference>
<gene>
    <name evidence="9" type="ORF">FHX76_000020</name>
</gene>
<evidence type="ECO:0000259" key="8">
    <source>
        <dbReference type="Pfam" id="PF01757"/>
    </source>
</evidence>
<comment type="caution">
    <text evidence="9">The sequence shown here is derived from an EMBL/GenBank/DDBJ whole genome shotgun (WGS) entry which is preliminary data.</text>
</comment>
<accession>A0A7X5QYA1</accession>
<evidence type="ECO:0000256" key="3">
    <source>
        <dbReference type="ARBA" id="ARBA00022475"/>
    </source>
</evidence>
<keyword evidence="10" id="KW-1185">Reference proteome</keyword>
<keyword evidence="5 7" id="KW-1133">Transmembrane helix</keyword>
<dbReference type="Pfam" id="PF01757">
    <property type="entry name" value="Acyl_transf_3"/>
    <property type="match status" value="1"/>
</dbReference>
<evidence type="ECO:0000313" key="10">
    <source>
        <dbReference type="Proteomes" id="UP000541033"/>
    </source>
</evidence>
<evidence type="ECO:0000313" key="9">
    <source>
        <dbReference type="EMBL" id="NIH52152.1"/>
    </source>
</evidence>
<organism evidence="9 10">
    <name type="scientific">Lysinibacter cavernae</name>
    <dbReference type="NCBI Taxonomy" id="1640652"/>
    <lineage>
        <taxon>Bacteria</taxon>
        <taxon>Bacillati</taxon>
        <taxon>Actinomycetota</taxon>
        <taxon>Actinomycetes</taxon>
        <taxon>Micrococcales</taxon>
        <taxon>Microbacteriaceae</taxon>
        <taxon>Lysinibacter</taxon>
    </lineage>
</organism>
<evidence type="ECO:0000256" key="1">
    <source>
        <dbReference type="ARBA" id="ARBA00004651"/>
    </source>
</evidence>
<feature type="domain" description="Acyltransferase 3" evidence="8">
    <location>
        <begin position="2"/>
        <end position="294"/>
    </location>
</feature>